<keyword evidence="2" id="KW-1185">Reference proteome</keyword>
<dbReference type="RefSeq" id="WP_382352187.1">
    <property type="nucleotide sequence ID" value="NZ_JBHSMC010000015.1"/>
</dbReference>
<accession>A0ABW0LLZ5</accession>
<organism evidence="1 2">
    <name type="scientific">Lederbergia graminis</name>
    <dbReference type="NCBI Taxonomy" id="735518"/>
    <lineage>
        <taxon>Bacteria</taxon>
        <taxon>Bacillati</taxon>
        <taxon>Bacillota</taxon>
        <taxon>Bacilli</taxon>
        <taxon>Bacillales</taxon>
        <taxon>Bacillaceae</taxon>
        <taxon>Lederbergia</taxon>
    </lineage>
</organism>
<protein>
    <submittedName>
        <fullName evidence="1">Uncharacterized protein</fullName>
    </submittedName>
</protein>
<reference evidence="2" key="1">
    <citation type="journal article" date="2019" name="Int. J. Syst. Evol. Microbiol.">
        <title>The Global Catalogue of Microorganisms (GCM) 10K type strain sequencing project: providing services to taxonomists for standard genome sequencing and annotation.</title>
        <authorList>
            <consortium name="The Broad Institute Genomics Platform"/>
            <consortium name="The Broad Institute Genome Sequencing Center for Infectious Disease"/>
            <person name="Wu L."/>
            <person name="Ma J."/>
        </authorList>
    </citation>
    <scope>NUCLEOTIDE SEQUENCE [LARGE SCALE GENOMIC DNA]</scope>
    <source>
        <strain evidence="2">CGMCC 1.12237</strain>
    </source>
</reference>
<dbReference type="Proteomes" id="UP001596147">
    <property type="component" value="Unassembled WGS sequence"/>
</dbReference>
<proteinExistence type="predicted"/>
<comment type="caution">
    <text evidence="1">The sequence shown here is derived from an EMBL/GenBank/DDBJ whole genome shotgun (WGS) entry which is preliminary data.</text>
</comment>
<dbReference type="EMBL" id="JBHSMC010000015">
    <property type="protein sequence ID" value="MFC5465571.1"/>
    <property type="molecule type" value="Genomic_DNA"/>
</dbReference>
<gene>
    <name evidence="1" type="ORF">ACFPM4_12540</name>
</gene>
<evidence type="ECO:0000313" key="2">
    <source>
        <dbReference type="Proteomes" id="UP001596147"/>
    </source>
</evidence>
<name>A0ABW0LLZ5_9BACI</name>
<sequence length="121" mass="14333">MMEMHNEWKNFWVHVNGMDIEVEVAVYNKYVSAHANYYYWHEDSIVGYHEVSLIKKRPIISIREAVKGAIKHLFKEIEEERLVTWYSKNPKTNALVQFAMFLPEQDGKDEDEKEDPSQVGD</sequence>
<evidence type="ECO:0000313" key="1">
    <source>
        <dbReference type="EMBL" id="MFC5465571.1"/>
    </source>
</evidence>